<dbReference type="CDD" id="cd06133">
    <property type="entry name" value="ERI-1_3'hExo_like"/>
    <property type="match status" value="1"/>
</dbReference>
<dbReference type="Pfam" id="PF00929">
    <property type="entry name" value="RNase_T"/>
    <property type="match status" value="1"/>
</dbReference>
<accession>A0A9D1AHI2</accession>
<gene>
    <name evidence="5" type="ORF">IAB36_00640</name>
</gene>
<dbReference type="GO" id="GO:0000175">
    <property type="term" value="F:3'-5'-RNA exonuclease activity"/>
    <property type="evidence" value="ECO:0007669"/>
    <property type="project" value="InterPro"/>
</dbReference>
<dbReference type="Gene3D" id="3.30.420.10">
    <property type="entry name" value="Ribonuclease H-like superfamily/Ribonuclease H"/>
    <property type="match status" value="1"/>
</dbReference>
<keyword evidence="2" id="KW-0378">Hydrolase</keyword>
<proteinExistence type="predicted"/>
<dbReference type="InterPro" id="IPR013520">
    <property type="entry name" value="Ribonucl_H"/>
</dbReference>
<comment type="caution">
    <text evidence="5">The sequence shown here is derived from an EMBL/GenBank/DDBJ whole genome shotgun (WGS) entry which is preliminary data.</text>
</comment>
<reference evidence="5" key="2">
    <citation type="journal article" date="2021" name="PeerJ">
        <title>Extensive microbial diversity within the chicken gut microbiome revealed by metagenomics and culture.</title>
        <authorList>
            <person name="Gilroy R."/>
            <person name="Ravi A."/>
            <person name="Getino M."/>
            <person name="Pursley I."/>
            <person name="Horton D.L."/>
            <person name="Alikhan N.F."/>
            <person name="Baker D."/>
            <person name="Gharbi K."/>
            <person name="Hall N."/>
            <person name="Watson M."/>
            <person name="Adriaenssens E.M."/>
            <person name="Foster-Nyarko E."/>
            <person name="Jarju S."/>
            <person name="Secka A."/>
            <person name="Antonio M."/>
            <person name="Oren A."/>
            <person name="Chaudhuri R.R."/>
            <person name="La Ragione R."/>
            <person name="Hildebrand F."/>
            <person name="Pallen M.J."/>
        </authorList>
    </citation>
    <scope>NUCLEOTIDE SEQUENCE</scope>
    <source>
        <strain evidence="5">CHK184-25365</strain>
    </source>
</reference>
<name>A0A9D1AHI2_9FIRM</name>
<dbReference type="EMBL" id="DVGY01000016">
    <property type="protein sequence ID" value="HIR40325.1"/>
    <property type="molecule type" value="Genomic_DNA"/>
</dbReference>
<dbReference type="SUPFAM" id="SSF53098">
    <property type="entry name" value="Ribonuclease H-like"/>
    <property type="match status" value="1"/>
</dbReference>
<dbReference type="Proteomes" id="UP000886749">
    <property type="component" value="Unassembled WGS sequence"/>
</dbReference>
<sequence length="319" mass="36641">MPERYLVLDLEWNQPMDPKAPQLQGLRTTLSGEIIQIGAVALNENAKITGTYTWLVRPTFLWQMHYHVRSLTGLTIQKVKKGILFPQANQQLSALCPPGTLLLTWGPDDVHILRQNLLLHGLEDWVGEWCDLQQVYAKQMGAKGQTSLQTAMEALHIQADRPAHDALNDAWFTALVVQKLDLKLGLEQYRDYVRQQQEKKRAQAKRRQRYPLSGESGVGYAHRGDAFQDPHLGRMRCPNCKHPLKQTSWFKLDKRRFIALGVCPKHGRFIGQIRLIRSQQEEKWRGKRSIYVASPEKLAQFEAVRQKKSARQPRVKKGG</sequence>
<dbReference type="AlphaFoldDB" id="A0A9D1AHI2"/>
<dbReference type="GO" id="GO:0003676">
    <property type="term" value="F:nucleic acid binding"/>
    <property type="evidence" value="ECO:0007669"/>
    <property type="project" value="InterPro"/>
</dbReference>
<evidence type="ECO:0000256" key="3">
    <source>
        <dbReference type="ARBA" id="ARBA00022839"/>
    </source>
</evidence>
<dbReference type="InterPro" id="IPR036397">
    <property type="entry name" value="RNaseH_sf"/>
</dbReference>
<feature type="domain" description="Exonuclease" evidence="4">
    <location>
        <begin position="4"/>
        <end position="186"/>
    </location>
</feature>
<dbReference type="SMART" id="SM00479">
    <property type="entry name" value="EXOIII"/>
    <property type="match status" value="1"/>
</dbReference>
<evidence type="ECO:0000256" key="2">
    <source>
        <dbReference type="ARBA" id="ARBA00022801"/>
    </source>
</evidence>
<evidence type="ECO:0000313" key="6">
    <source>
        <dbReference type="Proteomes" id="UP000886749"/>
    </source>
</evidence>
<evidence type="ECO:0000313" key="5">
    <source>
        <dbReference type="EMBL" id="HIR40325.1"/>
    </source>
</evidence>
<dbReference type="InterPro" id="IPR051274">
    <property type="entry name" value="3-5_Exoribonuclease"/>
</dbReference>
<dbReference type="InterPro" id="IPR047201">
    <property type="entry name" value="ERI-1_3'hExo-like"/>
</dbReference>
<reference evidence="5" key="1">
    <citation type="submission" date="2020-10" db="EMBL/GenBank/DDBJ databases">
        <authorList>
            <person name="Gilroy R."/>
        </authorList>
    </citation>
    <scope>NUCLEOTIDE SEQUENCE</scope>
    <source>
        <strain evidence="5">CHK184-25365</strain>
    </source>
</reference>
<keyword evidence="1" id="KW-0540">Nuclease</keyword>
<organism evidence="5 6">
    <name type="scientific">Candidatus Egerieicola pullicola</name>
    <dbReference type="NCBI Taxonomy" id="2840775"/>
    <lineage>
        <taxon>Bacteria</taxon>
        <taxon>Bacillati</taxon>
        <taxon>Bacillota</taxon>
        <taxon>Clostridia</taxon>
        <taxon>Eubacteriales</taxon>
        <taxon>Oscillospiraceae</taxon>
        <taxon>Oscillospiraceae incertae sedis</taxon>
        <taxon>Candidatus Egerieicola</taxon>
    </lineage>
</organism>
<evidence type="ECO:0000259" key="4">
    <source>
        <dbReference type="SMART" id="SM00479"/>
    </source>
</evidence>
<keyword evidence="3 5" id="KW-0269">Exonuclease</keyword>
<evidence type="ECO:0000256" key="1">
    <source>
        <dbReference type="ARBA" id="ARBA00022722"/>
    </source>
</evidence>
<dbReference type="PANTHER" id="PTHR23044">
    <property type="entry name" value="3'-5' EXONUCLEASE ERI1-RELATED"/>
    <property type="match status" value="1"/>
</dbReference>
<dbReference type="InterPro" id="IPR012337">
    <property type="entry name" value="RNaseH-like_sf"/>
</dbReference>
<protein>
    <submittedName>
        <fullName evidence="5">Exonuclease domain-containing protein</fullName>
    </submittedName>
</protein>
<dbReference type="PANTHER" id="PTHR23044:SF61">
    <property type="entry name" value="3'-5' EXORIBONUCLEASE 1-RELATED"/>
    <property type="match status" value="1"/>
</dbReference>